<organism evidence="1 2">
    <name type="scientific">Myxococcus landrumensis</name>
    <dbReference type="NCBI Taxonomy" id="2813577"/>
    <lineage>
        <taxon>Bacteria</taxon>
        <taxon>Pseudomonadati</taxon>
        <taxon>Myxococcota</taxon>
        <taxon>Myxococcia</taxon>
        <taxon>Myxococcales</taxon>
        <taxon>Cystobacterineae</taxon>
        <taxon>Myxococcaceae</taxon>
        <taxon>Myxococcus</taxon>
    </lineage>
</organism>
<evidence type="ECO:0000313" key="2">
    <source>
        <dbReference type="Proteomes" id="UP000663090"/>
    </source>
</evidence>
<reference evidence="1 2" key="1">
    <citation type="submission" date="2021-02" db="EMBL/GenBank/DDBJ databases">
        <title>De Novo genome assembly of isolated myxobacteria.</title>
        <authorList>
            <person name="Stevens D.C."/>
        </authorList>
    </citation>
    <scope>NUCLEOTIDE SEQUENCE [LARGE SCALE GENOMIC DNA]</scope>
    <source>
        <strain evidence="1 2">SCHIC003</strain>
    </source>
</reference>
<protein>
    <submittedName>
        <fullName evidence="1">Uncharacterized protein</fullName>
    </submittedName>
</protein>
<proteinExistence type="predicted"/>
<gene>
    <name evidence="1" type="ORF">JY572_14740</name>
</gene>
<dbReference type="Proteomes" id="UP000663090">
    <property type="component" value="Chromosome"/>
</dbReference>
<name>A0ABX7NEJ2_9BACT</name>
<accession>A0ABX7NEJ2</accession>
<sequence length="146" mass="16763">MPVKVKVDVFALHRLQQNPVPVLRALDMPCRDTVRTAITYSQFLVPRQEPWERYTDASKDVEDALADTAFISGPEFNLSRHLSTTWTAGYEHERAGAIHEGFHYGPQIFKPPPHFLRKSFRRARSVARKGVARVIKTYLAKTFPSR</sequence>
<dbReference type="RefSeq" id="WP_206718869.1">
    <property type="nucleotide sequence ID" value="NZ_CP071091.1"/>
</dbReference>
<keyword evidence="2" id="KW-1185">Reference proteome</keyword>
<dbReference type="EMBL" id="CP071091">
    <property type="protein sequence ID" value="QSQ17235.1"/>
    <property type="molecule type" value="Genomic_DNA"/>
</dbReference>
<evidence type="ECO:0000313" key="1">
    <source>
        <dbReference type="EMBL" id="QSQ17235.1"/>
    </source>
</evidence>